<dbReference type="Proteomes" id="UP000824005">
    <property type="component" value="Unassembled WGS sequence"/>
</dbReference>
<feature type="compositionally biased region" description="Basic and acidic residues" evidence="1">
    <location>
        <begin position="60"/>
        <end position="78"/>
    </location>
</feature>
<evidence type="ECO:0000256" key="2">
    <source>
        <dbReference type="SAM" id="SignalP"/>
    </source>
</evidence>
<evidence type="ECO:0008006" key="5">
    <source>
        <dbReference type="Google" id="ProtNLM"/>
    </source>
</evidence>
<reference evidence="3" key="1">
    <citation type="journal article" date="2021" name="PeerJ">
        <title>Extensive microbial diversity within the chicken gut microbiome revealed by metagenomics and culture.</title>
        <authorList>
            <person name="Gilroy R."/>
            <person name="Ravi A."/>
            <person name="Getino M."/>
            <person name="Pursley I."/>
            <person name="Horton D.L."/>
            <person name="Alikhan N.F."/>
            <person name="Baker D."/>
            <person name="Gharbi K."/>
            <person name="Hall N."/>
            <person name="Watson M."/>
            <person name="Adriaenssens E.M."/>
            <person name="Foster-Nyarko E."/>
            <person name="Jarju S."/>
            <person name="Secka A."/>
            <person name="Antonio M."/>
            <person name="Oren A."/>
            <person name="Chaudhuri R.R."/>
            <person name="La Ragione R."/>
            <person name="Hildebrand F."/>
            <person name="Pallen M.J."/>
        </authorList>
    </citation>
    <scope>NUCLEOTIDE SEQUENCE</scope>
    <source>
        <strain evidence="3">ChiGjej1B1-98</strain>
    </source>
</reference>
<feature type="compositionally biased region" description="Acidic residues" evidence="1">
    <location>
        <begin position="34"/>
        <end position="45"/>
    </location>
</feature>
<dbReference type="AlphaFoldDB" id="A0A9D2CAV1"/>
<feature type="compositionally biased region" description="Low complexity" evidence="1">
    <location>
        <begin position="46"/>
        <end position="58"/>
    </location>
</feature>
<sequence>MNRRTKSSLLAVVALFAIPALSACIIQPSGGENDNPDDDTVETDDQSQNGDDQNNNDQNNDDHNNDDQSGGDEARFDGPEDFYAQIGSGMQECSQTAESPLPEDVESLEPMLAGAVYAFCTFDSGDQLIGILMPDTDGNMVDTSIADPGEIQAFKDSADVSSIAMGGNWLVTSQSDALVTEFASAFGGEVH</sequence>
<dbReference type="EMBL" id="DXDC01000470">
    <property type="protein sequence ID" value="HIY67682.1"/>
    <property type="molecule type" value="Genomic_DNA"/>
</dbReference>
<evidence type="ECO:0000313" key="4">
    <source>
        <dbReference type="Proteomes" id="UP000824005"/>
    </source>
</evidence>
<evidence type="ECO:0000256" key="1">
    <source>
        <dbReference type="SAM" id="MobiDB-lite"/>
    </source>
</evidence>
<gene>
    <name evidence="3" type="ORF">H9830_15560</name>
</gene>
<dbReference type="PROSITE" id="PS51257">
    <property type="entry name" value="PROKAR_LIPOPROTEIN"/>
    <property type="match status" value="1"/>
</dbReference>
<name>A0A9D2CAV1_9MICO</name>
<feature type="region of interest" description="Disordered" evidence="1">
    <location>
        <begin position="27"/>
        <end position="81"/>
    </location>
</feature>
<keyword evidence="2" id="KW-0732">Signal</keyword>
<feature type="signal peptide" evidence="2">
    <location>
        <begin position="1"/>
        <end position="22"/>
    </location>
</feature>
<organism evidence="3 4">
    <name type="scientific">Candidatus Agrococcus pullicola</name>
    <dbReference type="NCBI Taxonomy" id="2838429"/>
    <lineage>
        <taxon>Bacteria</taxon>
        <taxon>Bacillati</taxon>
        <taxon>Actinomycetota</taxon>
        <taxon>Actinomycetes</taxon>
        <taxon>Micrococcales</taxon>
        <taxon>Microbacteriaceae</taxon>
        <taxon>Agrococcus</taxon>
    </lineage>
</organism>
<comment type="caution">
    <text evidence="3">The sequence shown here is derived from an EMBL/GenBank/DDBJ whole genome shotgun (WGS) entry which is preliminary data.</text>
</comment>
<feature type="chain" id="PRO_5038963464" description="Secreted protein" evidence="2">
    <location>
        <begin position="23"/>
        <end position="191"/>
    </location>
</feature>
<proteinExistence type="predicted"/>
<reference evidence="3" key="2">
    <citation type="submission" date="2021-04" db="EMBL/GenBank/DDBJ databases">
        <authorList>
            <person name="Gilroy R."/>
        </authorList>
    </citation>
    <scope>NUCLEOTIDE SEQUENCE</scope>
    <source>
        <strain evidence="3">ChiGjej1B1-98</strain>
    </source>
</reference>
<evidence type="ECO:0000313" key="3">
    <source>
        <dbReference type="EMBL" id="HIY67682.1"/>
    </source>
</evidence>
<accession>A0A9D2CAV1</accession>
<protein>
    <recommendedName>
        <fullName evidence="5">Secreted protein</fullName>
    </recommendedName>
</protein>